<dbReference type="Gene3D" id="1.20.920.10">
    <property type="entry name" value="Bromodomain-like"/>
    <property type="match status" value="1"/>
</dbReference>
<dbReference type="CDD" id="cd04369">
    <property type="entry name" value="Bromodomain"/>
    <property type="match status" value="1"/>
</dbReference>
<protein>
    <recommendedName>
        <fullName evidence="4">Bromo domain-containing protein</fullName>
    </recommendedName>
</protein>
<keyword evidence="6" id="KW-1185">Reference proteome</keyword>
<dbReference type="SMART" id="SM00297">
    <property type="entry name" value="BROMO"/>
    <property type="match status" value="1"/>
</dbReference>
<evidence type="ECO:0000256" key="3">
    <source>
        <dbReference type="SAM" id="MobiDB-lite"/>
    </source>
</evidence>
<feature type="compositionally biased region" description="Polar residues" evidence="3">
    <location>
        <begin position="74"/>
        <end position="90"/>
    </location>
</feature>
<dbReference type="PANTHER" id="PTHR22881">
    <property type="entry name" value="BROMODOMAIN CONTAINING PROTEIN"/>
    <property type="match status" value="1"/>
</dbReference>
<feature type="region of interest" description="Disordered" evidence="3">
    <location>
        <begin position="38"/>
        <end position="90"/>
    </location>
</feature>
<evidence type="ECO:0000313" key="5">
    <source>
        <dbReference type="EMBL" id="KAJ8751523.1"/>
    </source>
</evidence>
<dbReference type="InterPro" id="IPR018359">
    <property type="entry name" value="Bromodomain_CS"/>
</dbReference>
<dbReference type="PANTHER" id="PTHR22881:SF26">
    <property type="entry name" value="BROMODOMAIN CONTAINING PROTEIN, EXPRESSED"/>
    <property type="match status" value="1"/>
</dbReference>
<feature type="compositionally biased region" description="Basic residues" evidence="3">
    <location>
        <begin position="54"/>
        <end position="64"/>
    </location>
</feature>
<keyword evidence="1 2" id="KW-0103">Bromodomain</keyword>
<evidence type="ECO:0000313" key="6">
    <source>
        <dbReference type="Proteomes" id="UP001159364"/>
    </source>
</evidence>
<feature type="compositionally biased region" description="Polar residues" evidence="3">
    <location>
        <begin position="647"/>
        <end position="657"/>
    </location>
</feature>
<name>A0AAV8SHI7_9ROSI</name>
<proteinExistence type="predicted"/>
<dbReference type="AlphaFoldDB" id="A0AAV8SHI7"/>
<dbReference type="SUPFAM" id="SSF47370">
    <property type="entry name" value="Bromodomain"/>
    <property type="match status" value="1"/>
</dbReference>
<feature type="domain" description="Bromo" evidence="4">
    <location>
        <begin position="106"/>
        <end position="176"/>
    </location>
</feature>
<sequence length="657" mass="72812">MERQEGIITTSTGRRRSARISELEEKARLLALEKKAKAKALANTNKNSNNKPKSTNKRGNKRKSLHDVEGDSSRAANISTRLDQPTSGLSPQKWNQTLELILDILQRRDTHDIFAQAINPDVVYGYYGIVKEPMDFGTMRAKLWEGSYTSLELFERDVFLVCNNAMTFCSPATLFHVEARAISELAKQLFHILRTEPEKFESEYLGTRRRSDKRPRPESSDGHTSSKHPKQWDASSPAFTASGNLPSSIPSSGPNEGNASETERRGTYRPQSSYVDEDQLSFASAVNAQKQLQFNPDAGIGYRESLMRFAKDLGPIAQMVANRKLAQLPTQPSSFGVDQPSSTLQLGGVHHQQLRGHQMPSSFFSPSSPSVSVARFRGKVAEDQSCWAPTTNVSAAERSTTSTSDYMDVACASSQNVGGSKDSMDDLIWTIMQLGDIQNMCAQAPSGSYYPLTGTDDVYTAQPQLSHHHHQFSSEVQVQPPWPATNDSLDETKWLPAQTRTEEVLYFTPKMQGTSSSFFNTLDSQGPSSNATNYGQWSQQQAPWSLEAICSPPLPPVMQAQEQMMTTPWDLQEHNITLVGLQQWQERPLFDQSPGMSFSAQQEAQLQLQLQPQPQPQPQPQGVLGGAAETTFTSRPPHPSSSSGRGTQQQPDLNLQL</sequence>
<accession>A0AAV8SHI7</accession>
<dbReference type="Proteomes" id="UP001159364">
    <property type="component" value="Linkage Group LG11"/>
</dbReference>
<organism evidence="5 6">
    <name type="scientific">Erythroxylum novogranatense</name>
    <dbReference type="NCBI Taxonomy" id="1862640"/>
    <lineage>
        <taxon>Eukaryota</taxon>
        <taxon>Viridiplantae</taxon>
        <taxon>Streptophyta</taxon>
        <taxon>Embryophyta</taxon>
        <taxon>Tracheophyta</taxon>
        <taxon>Spermatophyta</taxon>
        <taxon>Magnoliopsida</taxon>
        <taxon>eudicotyledons</taxon>
        <taxon>Gunneridae</taxon>
        <taxon>Pentapetalae</taxon>
        <taxon>rosids</taxon>
        <taxon>fabids</taxon>
        <taxon>Malpighiales</taxon>
        <taxon>Erythroxylaceae</taxon>
        <taxon>Erythroxylum</taxon>
    </lineage>
</organism>
<dbReference type="PROSITE" id="PS50014">
    <property type="entry name" value="BROMODOMAIN_2"/>
    <property type="match status" value="1"/>
</dbReference>
<evidence type="ECO:0000256" key="2">
    <source>
        <dbReference type="PROSITE-ProRule" id="PRU00035"/>
    </source>
</evidence>
<dbReference type="InterPro" id="IPR051831">
    <property type="entry name" value="Bromodomain_contain_prot"/>
</dbReference>
<evidence type="ECO:0000259" key="4">
    <source>
        <dbReference type="PROSITE" id="PS50014"/>
    </source>
</evidence>
<feature type="region of interest" description="Disordered" evidence="3">
    <location>
        <begin position="203"/>
        <end position="273"/>
    </location>
</feature>
<dbReference type="Pfam" id="PF00439">
    <property type="entry name" value="Bromodomain"/>
    <property type="match status" value="1"/>
</dbReference>
<comment type="caution">
    <text evidence="5">The sequence shown here is derived from an EMBL/GenBank/DDBJ whole genome shotgun (WGS) entry which is preliminary data.</text>
</comment>
<evidence type="ECO:0000256" key="1">
    <source>
        <dbReference type="ARBA" id="ARBA00023117"/>
    </source>
</evidence>
<dbReference type="InterPro" id="IPR036427">
    <property type="entry name" value="Bromodomain-like_sf"/>
</dbReference>
<dbReference type="PRINTS" id="PR00503">
    <property type="entry name" value="BROMODOMAIN"/>
</dbReference>
<reference evidence="5 6" key="1">
    <citation type="submission" date="2021-09" db="EMBL/GenBank/DDBJ databases">
        <title>Genomic insights and catalytic innovation underlie evolution of tropane alkaloids biosynthesis.</title>
        <authorList>
            <person name="Wang Y.-J."/>
            <person name="Tian T."/>
            <person name="Huang J.-P."/>
            <person name="Huang S.-X."/>
        </authorList>
    </citation>
    <scope>NUCLEOTIDE SEQUENCE [LARGE SCALE GENOMIC DNA]</scope>
    <source>
        <strain evidence="5">KIB-2018</strain>
        <tissue evidence="5">Leaf</tissue>
    </source>
</reference>
<feature type="compositionally biased region" description="Polar residues" evidence="3">
    <location>
        <begin position="233"/>
        <end position="260"/>
    </location>
</feature>
<dbReference type="EMBL" id="JAIWQS010000011">
    <property type="protein sequence ID" value="KAJ8751523.1"/>
    <property type="molecule type" value="Genomic_DNA"/>
</dbReference>
<feature type="compositionally biased region" description="Low complexity" evidence="3">
    <location>
        <begin position="39"/>
        <end position="53"/>
    </location>
</feature>
<dbReference type="InterPro" id="IPR001487">
    <property type="entry name" value="Bromodomain"/>
</dbReference>
<feature type="region of interest" description="Disordered" evidence="3">
    <location>
        <begin position="609"/>
        <end position="657"/>
    </location>
</feature>
<gene>
    <name evidence="5" type="ORF">K2173_016754</name>
</gene>
<feature type="region of interest" description="Disordered" evidence="3">
    <location>
        <begin position="1"/>
        <end position="20"/>
    </location>
</feature>
<dbReference type="PROSITE" id="PS00633">
    <property type="entry name" value="BROMODOMAIN_1"/>
    <property type="match status" value="1"/>
</dbReference>